<evidence type="ECO:0000313" key="6">
    <source>
        <dbReference type="Proteomes" id="UP000319941"/>
    </source>
</evidence>
<dbReference type="SMART" id="SM00421">
    <property type="entry name" value="HTH_LUXR"/>
    <property type="match status" value="1"/>
</dbReference>
<dbReference type="AlphaFoldDB" id="A0A558HM52"/>
<keyword evidence="2" id="KW-0238">DNA-binding</keyword>
<keyword evidence="1" id="KW-0805">Transcription regulation</keyword>
<dbReference type="InterPro" id="IPR000792">
    <property type="entry name" value="Tscrpt_reg_LuxR_C"/>
</dbReference>
<protein>
    <submittedName>
        <fullName evidence="5">LuxR family transcriptional regulator</fullName>
    </submittedName>
</protein>
<dbReference type="OrthoDB" id="343383at2"/>
<evidence type="ECO:0000256" key="2">
    <source>
        <dbReference type="ARBA" id="ARBA00023125"/>
    </source>
</evidence>
<evidence type="ECO:0000313" key="5">
    <source>
        <dbReference type="EMBL" id="TVU70131.1"/>
    </source>
</evidence>
<dbReference type="PANTHER" id="PTHR44688">
    <property type="entry name" value="DNA-BINDING TRANSCRIPTIONAL ACTIVATOR DEVR_DOSR"/>
    <property type="match status" value="1"/>
</dbReference>
<dbReference type="InterPro" id="IPR036388">
    <property type="entry name" value="WH-like_DNA-bd_sf"/>
</dbReference>
<evidence type="ECO:0000259" key="4">
    <source>
        <dbReference type="PROSITE" id="PS50043"/>
    </source>
</evidence>
<comment type="caution">
    <text evidence="5">The sequence shown here is derived from an EMBL/GenBank/DDBJ whole genome shotgun (WGS) entry which is preliminary data.</text>
</comment>
<keyword evidence="3" id="KW-0804">Transcription</keyword>
<proteinExistence type="predicted"/>
<dbReference type="Gene3D" id="1.10.10.10">
    <property type="entry name" value="Winged helix-like DNA-binding domain superfamily/Winged helix DNA-binding domain"/>
    <property type="match status" value="1"/>
</dbReference>
<dbReference type="Pfam" id="PF00196">
    <property type="entry name" value="GerE"/>
    <property type="match status" value="1"/>
</dbReference>
<dbReference type="InterPro" id="IPR016032">
    <property type="entry name" value="Sig_transdc_resp-reg_C-effctor"/>
</dbReference>
<evidence type="ECO:0000256" key="1">
    <source>
        <dbReference type="ARBA" id="ARBA00023015"/>
    </source>
</evidence>
<dbReference type="GO" id="GO:0003677">
    <property type="term" value="F:DNA binding"/>
    <property type="evidence" value="ECO:0007669"/>
    <property type="project" value="UniProtKB-KW"/>
</dbReference>
<dbReference type="CDD" id="cd06170">
    <property type="entry name" value="LuxR_C_like"/>
    <property type="match status" value="1"/>
</dbReference>
<keyword evidence="6" id="KW-1185">Reference proteome</keyword>
<reference evidence="5 6" key="1">
    <citation type="submission" date="2019-07" db="EMBL/GenBank/DDBJ databases">
        <title>Diversity of Bacteria from Kongsfjorden, Arctic.</title>
        <authorList>
            <person name="Yu Y."/>
        </authorList>
    </citation>
    <scope>NUCLEOTIDE SEQUENCE [LARGE SCALE GENOMIC DNA]</scope>
    <source>
        <strain evidence="5 6">SM1923</strain>
    </source>
</reference>
<organism evidence="5 6">
    <name type="scientific">Cobetia crustatorum</name>
    <dbReference type="NCBI Taxonomy" id="553385"/>
    <lineage>
        <taxon>Bacteria</taxon>
        <taxon>Pseudomonadati</taxon>
        <taxon>Pseudomonadota</taxon>
        <taxon>Gammaproteobacteria</taxon>
        <taxon>Oceanospirillales</taxon>
        <taxon>Halomonadaceae</taxon>
        <taxon>Cobetia</taxon>
    </lineage>
</organism>
<dbReference type="GO" id="GO:0006355">
    <property type="term" value="P:regulation of DNA-templated transcription"/>
    <property type="evidence" value="ECO:0007669"/>
    <property type="project" value="InterPro"/>
</dbReference>
<dbReference type="PROSITE" id="PS50043">
    <property type="entry name" value="HTH_LUXR_2"/>
    <property type="match status" value="1"/>
</dbReference>
<dbReference type="SUPFAM" id="SSF46894">
    <property type="entry name" value="C-terminal effector domain of the bipartite response regulators"/>
    <property type="match status" value="1"/>
</dbReference>
<evidence type="ECO:0000256" key="3">
    <source>
        <dbReference type="ARBA" id="ARBA00023163"/>
    </source>
</evidence>
<name>A0A558HM52_9GAMM</name>
<dbReference type="Proteomes" id="UP000319941">
    <property type="component" value="Unassembled WGS sequence"/>
</dbReference>
<sequence>MIHKELLCSPGISSWHCVLAKLMTSAPTADFPRLLQDVFHDILHFDTILVSTYKQGCAPILIYDNYPSERRQQGVERYIGDAYILDPFYTSTQQECRPGVYRLNELAPDCFEESEYYKHYYGALGLKDEIGIFVILPENIVMVFSLGLHEISLPLTRKSLLALKNLQPIIEPLAREYWKWQGASFVDRLEQHEPVEAAFDSFGDGLLTQREQDIVKLLLAGHSTKSAASELSISDGTVKVHRKHIYQRLAVSSQAQMFRLFLDHVSLVSRQNGALGQSFQEQ</sequence>
<dbReference type="STRING" id="553385.GCA_000591415_02320"/>
<dbReference type="PANTHER" id="PTHR44688:SF16">
    <property type="entry name" value="DNA-BINDING TRANSCRIPTIONAL ACTIVATOR DEVR_DOSR"/>
    <property type="match status" value="1"/>
</dbReference>
<feature type="domain" description="HTH luxR-type" evidence="4">
    <location>
        <begin position="200"/>
        <end position="265"/>
    </location>
</feature>
<accession>A0A558HM52</accession>
<dbReference type="EMBL" id="VNFH01000006">
    <property type="protein sequence ID" value="TVU70131.1"/>
    <property type="molecule type" value="Genomic_DNA"/>
</dbReference>
<dbReference type="PRINTS" id="PR00038">
    <property type="entry name" value="HTHLUXR"/>
</dbReference>
<gene>
    <name evidence="5" type="ORF">FQP86_10040</name>
</gene>